<gene>
    <name evidence="1" type="ORF">METZ01_LOCUS425030</name>
</gene>
<organism evidence="1">
    <name type="scientific">marine metagenome</name>
    <dbReference type="NCBI Taxonomy" id="408172"/>
    <lineage>
        <taxon>unclassified sequences</taxon>
        <taxon>metagenomes</taxon>
        <taxon>ecological metagenomes</taxon>
    </lineage>
</organism>
<dbReference type="Gene3D" id="3.20.20.120">
    <property type="entry name" value="Enolase-like C-terminal domain"/>
    <property type="match status" value="1"/>
</dbReference>
<feature type="non-terminal residue" evidence="1">
    <location>
        <position position="1"/>
    </location>
</feature>
<dbReference type="PANTHER" id="PTHR48080:SF2">
    <property type="entry name" value="D-GALACTONATE DEHYDRATASE"/>
    <property type="match status" value="1"/>
</dbReference>
<accession>A0A382XM21</accession>
<dbReference type="PANTHER" id="PTHR48080">
    <property type="entry name" value="D-GALACTONATE DEHYDRATASE-RELATED"/>
    <property type="match status" value="1"/>
</dbReference>
<dbReference type="EMBL" id="UINC01168899">
    <property type="protein sequence ID" value="SVD72176.1"/>
    <property type="molecule type" value="Genomic_DNA"/>
</dbReference>
<feature type="non-terminal residue" evidence="1">
    <location>
        <position position="157"/>
    </location>
</feature>
<name>A0A382XM21_9ZZZZ</name>
<dbReference type="AlphaFoldDB" id="A0A382XM21"/>
<proteinExistence type="predicted"/>
<dbReference type="SUPFAM" id="SSF54826">
    <property type="entry name" value="Enolase N-terminal domain-like"/>
    <property type="match status" value="1"/>
</dbReference>
<reference evidence="1" key="1">
    <citation type="submission" date="2018-05" db="EMBL/GenBank/DDBJ databases">
        <authorList>
            <person name="Lanie J.A."/>
            <person name="Ng W.-L."/>
            <person name="Kazmierczak K.M."/>
            <person name="Andrzejewski T.M."/>
            <person name="Davidsen T.M."/>
            <person name="Wayne K.J."/>
            <person name="Tettelin H."/>
            <person name="Glass J.I."/>
            <person name="Rusch D."/>
            <person name="Podicherti R."/>
            <person name="Tsui H.-C.T."/>
            <person name="Winkler M.E."/>
        </authorList>
    </citation>
    <scope>NUCLEOTIDE SEQUENCE</scope>
</reference>
<dbReference type="Gene3D" id="3.30.390.10">
    <property type="entry name" value="Enolase-like, N-terminal domain"/>
    <property type="match status" value="2"/>
</dbReference>
<dbReference type="InterPro" id="IPR034593">
    <property type="entry name" value="DgoD-like"/>
</dbReference>
<evidence type="ECO:0008006" key="2">
    <source>
        <dbReference type="Google" id="ProtNLM"/>
    </source>
</evidence>
<protein>
    <recommendedName>
        <fullName evidence="2">Mandelate racemase/muconate lactonizing enzyme N-terminal domain-containing protein</fullName>
    </recommendedName>
</protein>
<evidence type="ECO:0000313" key="1">
    <source>
        <dbReference type="EMBL" id="SVD72176.1"/>
    </source>
</evidence>
<dbReference type="SUPFAM" id="SSF51604">
    <property type="entry name" value="Enolase C-terminal domain-like"/>
    <property type="match status" value="1"/>
</dbReference>
<sequence length="157" mass="17183">VKITEIELYEVEIPPIPPIAKYMPKIYDLTLARVTTDEGLTGWGECQGRKADLVAGLTSLVGKNPLALDPFAQPDHITCALLDVAGQAWSVPVNRFFGARVRDRVPVSYWSCHMEPAETAAEAEVGAGLGFTNHKLKARPWDIVETVRLMRDAAGPD</sequence>
<dbReference type="InterPro" id="IPR036849">
    <property type="entry name" value="Enolase-like_C_sf"/>
</dbReference>
<dbReference type="InterPro" id="IPR029017">
    <property type="entry name" value="Enolase-like_N"/>
</dbReference>